<dbReference type="AlphaFoldDB" id="A0A1G9P1E5"/>
<reference evidence="1 2" key="1">
    <citation type="submission" date="2016-10" db="EMBL/GenBank/DDBJ databases">
        <authorList>
            <person name="de Groot N.N."/>
        </authorList>
    </citation>
    <scope>NUCLEOTIDE SEQUENCE [LARGE SCALE GENOMIC DNA]</scope>
    <source>
        <strain evidence="1 2">DSM 14789</strain>
    </source>
</reference>
<evidence type="ECO:0000313" key="1">
    <source>
        <dbReference type="EMBL" id="SDL92459.1"/>
    </source>
</evidence>
<dbReference type="Gene3D" id="3.30.2310.20">
    <property type="entry name" value="RelE-like"/>
    <property type="match status" value="1"/>
</dbReference>
<sequence>MSQFSAVTLEETALQSLRSCRHFLIDHLDMAPAEAHTYTQGLAGIAMSRLTERSETYGICRLAQEMGIGHYQELLIDSYRIVYRFWPDENQASIYLFAHQRQDFKQLLFEYQLLR</sequence>
<keyword evidence="2" id="KW-1185">Reference proteome</keyword>
<dbReference type="STRING" id="119000.SAMN05661010_02870"/>
<dbReference type="OrthoDB" id="6893584at2"/>
<gene>
    <name evidence="1" type="ORF">SAMN05661010_02870</name>
</gene>
<dbReference type="RefSeq" id="WP_089729772.1">
    <property type="nucleotide sequence ID" value="NZ_FNGI01000009.1"/>
</dbReference>
<proteinExistence type="predicted"/>
<dbReference type="Proteomes" id="UP000198654">
    <property type="component" value="Unassembled WGS sequence"/>
</dbReference>
<dbReference type="EMBL" id="FNGI01000009">
    <property type="protein sequence ID" value="SDL92459.1"/>
    <property type="molecule type" value="Genomic_DNA"/>
</dbReference>
<dbReference type="InterPro" id="IPR035093">
    <property type="entry name" value="RelE/ParE_toxin_dom_sf"/>
</dbReference>
<evidence type="ECO:0000313" key="2">
    <source>
        <dbReference type="Proteomes" id="UP000198654"/>
    </source>
</evidence>
<evidence type="ECO:0008006" key="3">
    <source>
        <dbReference type="Google" id="ProtNLM"/>
    </source>
</evidence>
<protein>
    <recommendedName>
        <fullName evidence="3">ParE toxin of type II toxin-antitoxin system, parDE</fullName>
    </recommendedName>
</protein>
<accession>A0A1G9P1E5</accession>
<name>A0A1G9P1E5_9GAMM</name>
<organism evidence="1 2">
    <name type="scientific">Modicisalibacter muralis</name>
    <dbReference type="NCBI Taxonomy" id="119000"/>
    <lineage>
        <taxon>Bacteria</taxon>
        <taxon>Pseudomonadati</taxon>
        <taxon>Pseudomonadota</taxon>
        <taxon>Gammaproteobacteria</taxon>
        <taxon>Oceanospirillales</taxon>
        <taxon>Halomonadaceae</taxon>
        <taxon>Modicisalibacter</taxon>
    </lineage>
</organism>